<dbReference type="SMART" id="SM00984">
    <property type="entry name" value="UDPG_MGDP_dh_C"/>
    <property type="match status" value="1"/>
</dbReference>
<evidence type="ECO:0000256" key="8">
    <source>
        <dbReference type="PIRNR" id="PIRNR000124"/>
    </source>
</evidence>
<feature type="binding site" evidence="10">
    <location>
        <begin position="193"/>
        <end position="196"/>
    </location>
    <ligand>
        <name>substrate</name>
    </ligand>
</feature>
<evidence type="ECO:0000313" key="14">
    <source>
        <dbReference type="Proteomes" id="UP000006791"/>
    </source>
</evidence>
<organism evidence="13 14">
    <name type="scientific">Chloracidobacterium thermophilum (strain B)</name>
    <dbReference type="NCBI Taxonomy" id="981222"/>
    <lineage>
        <taxon>Bacteria</taxon>
        <taxon>Pseudomonadati</taxon>
        <taxon>Acidobacteriota</taxon>
        <taxon>Terriglobia</taxon>
        <taxon>Terriglobales</taxon>
        <taxon>Acidobacteriaceae</taxon>
        <taxon>Chloracidobacterium</taxon>
    </lineage>
</organism>
<feature type="binding site" evidence="11">
    <location>
        <position position="71"/>
    </location>
    <ligand>
        <name>NAD(+)</name>
        <dbReference type="ChEBI" id="CHEBI:57540"/>
    </ligand>
</feature>
<evidence type="ECO:0000256" key="7">
    <source>
        <dbReference type="ARBA" id="ARBA00047473"/>
    </source>
</evidence>
<evidence type="ECO:0000256" key="2">
    <source>
        <dbReference type="ARBA" id="ARBA00006601"/>
    </source>
</evidence>
<feature type="active site" description="Nucleophile" evidence="9">
    <location>
        <position position="304"/>
    </location>
</feature>
<dbReference type="GO" id="GO:0051287">
    <property type="term" value="F:NAD binding"/>
    <property type="evidence" value="ECO:0007669"/>
    <property type="project" value="InterPro"/>
</dbReference>
<dbReference type="InterPro" id="IPR014026">
    <property type="entry name" value="UDP-Glc/GDP-Man_DH_dimer"/>
</dbReference>
<comment type="catalytic activity">
    <reaction evidence="7 8">
        <text>UDP-alpha-D-glucose + 2 NAD(+) + H2O = UDP-alpha-D-glucuronate + 2 NADH + 3 H(+)</text>
        <dbReference type="Rhea" id="RHEA:23596"/>
        <dbReference type="ChEBI" id="CHEBI:15377"/>
        <dbReference type="ChEBI" id="CHEBI:15378"/>
        <dbReference type="ChEBI" id="CHEBI:57540"/>
        <dbReference type="ChEBI" id="CHEBI:57945"/>
        <dbReference type="ChEBI" id="CHEBI:58052"/>
        <dbReference type="ChEBI" id="CHEBI:58885"/>
        <dbReference type="EC" id="1.1.1.22"/>
    </reaction>
</comment>
<dbReference type="KEGG" id="ctm:Cabther_A1742"/>
<dbReference type="NCBIfam" id="TIGR03026">
    <property type="entry name" value="NDP-sugDHase"/>
    <property type="match status" value="1"/>
</dbReference>
<dbReference type="Gene3D" id="3.40.50.720">
    <property type="entry name" value="NAD(P)-binding Rossmann-like Domain"/>
    <property type="match status" value="2"/>
</dbReference>
<keyword evidence="5 8" id="KW-0560">Oxidoreductase</keyword>
<feature type="binding site" evidence="11">
    <location>
        <position position="127"/>
    </location>
    <ligand>
        <name>NAD(+)</name>
        <dbReference type="ChEBI" id="CHEBI:57540"/>
    </ligand>
</feature>
<evidence type="ECO:0000256" key="11">
    <source>
        <dbReference type="PIRSR" id="PIRSR500134-3"/>
    </source>
</evidence>
<dbReference type="UniPathway" id="UPA00038">
    <property type="reaction ID" value="UER00491"/>
</dbReference>
<evidence type="ECO:0000259" key="12">
    <source>
        <dbReference type="SMART" id="SM00984"/>
    </source>
</evidence>
<feature type="binding site" evidence="10">
    <location>
        <position position="365"/>
    </location>
    <ligand>
        <name>substrate</name>
    </ligand>
</feature>
<dbReference type="Pfam" id="PF03721">
    <property type="entry name" value="UDPG_MGDP_dh_N"/>
    <property type="match status" value="1"/>
</dbReference>
<dbReference type="GO" id="GO:0003979">
    <property type="term" value="F:UDP-glucose 6-dehydrogenase activity"/>
    <property type="evidence" value="ECO:0007669"/>
    <property type="project" value="UniProtKB-EC"/>
</dbReference>
<feature type="binding site" evidence="11">
    <location>
        <position position="162"/>
    </location>
    <ligand>
        <name>NAD(+)</name>
        <dbReference type="ChEBI" id="CHEBI:57540"/>
    </ligand>
</feature>
<feature type="binding site" evidence="10">
    <location>
        <begin position="293"/>
        <end position="297"/>
    </location>
    <ligand>
        <name>substrate</name>
    </ligand>
</feature>
<sequence length="475" mass="51328">MCCRRRGQNRAFDSRFDSRAGALPESPRADPELFPVSDAIAMHIAIIGTGYVGLVTGACFAEFGVNVTCVDKDAAKIALLEDGRVPIYEPGLDVLIEKNRRAGRIHFTTDLKAAVHRALVVFIAVGTPPNPDGSPDLSQVEAVAAQIAEALDGYKVIVTKSTVPTGTGQAIRRVMEECCPAGASFSVASNPEFLREGDAINDFMHPERIVIGCEDPQANAILRDLYAPLIQTGVPLVATTVETAELIKYASNAFLAVKISFINDLALLCDRLGCDVLDVARGMGLDSRIGSKFLSPGPGYGGSCFPKDTRALAHLARSHQHRLRIVEAGIAINDDMHEAMLGKIKTLLGEPYTDKVAGMLGLTFKPETSDLRESPAMAIAAAIRRLGVTLRASDPVAIPEAATLLPDVTFCEDPYETAAGCDLLIIATEWNLYRRLDLERLREVMRTPAIADLRNVCDPMQARRAGFRYLGVGRR</sequence>
<dbReference type="STRING" id="981222.Cabther_A1742"/>
<keyword evidence="6 8" id="KW-0520">NAD</keyword>
<dbReference type="SUPFAM" id="SSF51735">
    <property type="entry name" value="NAD(P)-binding Rossmann-fold domains"/>
    <property type="match status" value="1"/>
</dbReference>
<dbReference type="GO" id="GO:0000271">
    <property type="term" value="P:polysaccharide biosynthetic process"/>
    <property type="evidence" value="ECO:0007669"/>
    <property type="project" value="InterPro"/>
</dbReference>
<dbReference type="Gene3D" id="1.20.5.100">
    <property type="entry name" value="Cytochrome c1, transmembrane anchor, C-terminal"/>
    <property type="match status" value="1"/>
</dbReference>
<dbReference type="GO" id="GO:0006065">
    <property type="term" value="P:UDP-glucuronate biosynthetic process"/>
    <property type="evidence" value="ECO:0007669"/>
    <property type="project" value="UniProtKB-UniPathway"/>
</dbReference>
<dbReference type="EMBL" id="CP002514">
    <property type="protein sequence ID" value="AEP12488.1"/>
    <property type="molecule type" value="Genomic_DNA"/>
</dbReference>
<feature type="binding site" evidence="11">
    <location>
        <position position="307"/>
    </location>
    <ligand>
        <name>NAD(+)</name>
        <dbReference type="ChEBI" id="CHEBI:57540"/>
    </ligand>
</feature>
<feature type="binding site" evidence="10">
    <location>
        <position position="301"/>
    </location>
    <ligand>
        <name>substrate</name>
    </ligand>
</feature>
<evidence type="ECO:0000256" key="4">
    <source>
        <dbReference type="ARBA" id="ARBA00015132"/>
    </source>
</evidence>
<dbReference type="InterPro" id="IPR014027">
    <property type="entry name" value="UDP-Glc/GDP-Man_DH_C"/>
</dbReference>
<dbReference type="PIRSF" id="PIRSF000124">
    <property type="entry name" value="UDPglc_GDPman_dh"/>
    <property type="match status" value="1"/>
</dbReference>
<dbReference type="EC" id="1.1.1.22" evidence="3 8"/>
<dbReference type="PANTHER" id="PTHR43750">
    <property type="entry name" value="UDP-GLUCOSE 6-DEHYDROGENASE TUAD"/>
    <property type="match status" value="1"/>
</dbReference>
<protein>
    <recommendedName>
        <fullName evidence="4 8">UDP-glucose 6-dehydrogenase</fullName>
        <ecNumber evidence="3 8">1.1.1.22</ecNumber>
    </recommendedName>
</protein>
<reference evidence="13 14" key="1">
    <citation type="journal article" date="2012" name="Environ. Microbiol.">
        <title>Complete genome of Candidatus Chloracidobacterium thermophilum, a chlorophyll-based photoheterotroph belonging to the phylum Acidobacteria.</title>
        <authorList>
            <person name="Garcia Costas A.M."/>
            <person name="Liu Z."/>
            <person name="Tomsho L.P."/>
            <person name="Schuster S.C."/>
            <person name="Ward D.M."/>
            <person name="Bryant D.A."/>
        </authorList>
    </citation>
    <scope>NUCLEOTIDE SEQUENCE [LARGE SCALE GENOMIC DNA]</scope>
    <source>
        <strain evidence="13 14">B</strain>
    </source>
</reference>
<dbReference type="PIRSF" id="PIRSF500134">
    <property type="entry name" value="UDPglc_DH_bac"/>
    <property type="match status" value="1"/>
</dbReference>
<dbReference type="SUPFAM" id="SSF52413">
    <property type="entry name" value="UDP-glucose/GDP-mannose dehydrogenase C-terminal domain"/>
    <property type="match status" value="1"/>
</dbReference>
<dbReference type="InterPro" id="IPR028357">
    <property type="entry name" value="UDPglc_DH_bac"/>
</dbReference>
<feature type="binding site" evidence="11">
    <location>
        <position position="76"/>
    </location>
    <ligand>
        <name>NAD(+)</name>
        <dbReference type="ChEBI" id="CHEBI:57540"/>
    </ligand>
</feature>
<evidence type="ECO:0000313" key="13">
    <source>
        <dbReference type="EMBL" id="AEP12488.1"/>
    </source>
</evidence>
<evidence type="ECO:0000256" key="10">
    <source>
        <dbReference type="PIRSR" id="PIRSR500134-2"/>
    </source>
</evidence>
<evidence type="ECO:0000256" key="6">
    <source>
        <dbReference type="ARBA" id="ARBA00023027"/>
    </source>
</evidence>
<dbReference type="HOGENOM" id="CLU_023810_1_2_0"/>
<evidence type="ECO:0000256" key="5">
    <source>
        <dbReference type="ARBA" id="ARBA00023002"/>
    </source>
</evidence>
<comment type="similarity">
    <text evidence="2 8">Belongs to the UDP-glucose/GDP-mannose dehydrogenase family.</text>
</comment>
<dbReference type="Pfam" id="PF03720">
    <property type="entry name" value="UDPG_MGDP_dh_C"/>
    <property type="match status" value="1"/>
</dbReference>
<evidence type="ECO:0000256" key="9">
    <source>
        <dbReference type="PIRSR" id="PIRSR500134-1"/>
    </source>
</evidence>
<proteinExistence type="inferred from homology"/>
<feature type="binding site" evidence="11">
    <location>
        <position position="196"/>
    </location>
    <ligand>
        <name>NAD(+)</name>
        <dbReference type="ChEBI" id="CHEBI:57540"/>
    </ligand>
</feature>
<comment type="pathway">
    <text evidence="1">Nucleotide-sugar biosynthesis; UDP-alpha-D-glucuronate biosynthesis; UDP-alpha-D-glucuronate from UDP-alpha-D-glucose: step 1/1.</text>
</comment>
<name>G2LEV5_CHLTF</name>
<evidence type="ECO:0000256" key="3">
    <source>
        <dbReference type="ARBA" id="ARBA00012954"/>
    </source>
</evidence>
<evidence type="ECO:0000256" key="1">
    <source>
        <dbReference type="ARBA" id="ARBA00004701"/>
    </source>
</evidence>
<dbReference type="Pfam" id="PF00984">
    <property type="entry name" value="UDPG_MGDP_dh"/>
    <property type="match status" value="1"/>
</dbReference>
<dbReference type="Proteomes" id="UP000006791">
    <property type="component" value="Chromosome 1"/>
</dbReference>
<feature type="binding site" evidence="10">
    <location>
        <position position="248"/>
    </location>
    <ligand>
        <name>substrate</name>
    </ligand>
</feature>
<dbReference type="InterPro" id="IPR036220">
    <property type="entry name" value="UDP-Glc/GDP-Man_DH_C_sf"/>
</dbReference>
<dbReference type="InterPro" id="IPR017476">
    <property type="entry name" value="UDP-Glc/GDP-Man"/>
</dbReference>
<dbReference type="AlphaFoldDB" id="G2LEV5"/>
<accession>G2LEV5</accession>
<gene>
    <name evidence="13" type="ordered locus">Cabther_A1742</name>
</gene>
<dbReference type="PANTHER" id="PTHR43750:SF3">
    <property type="entry name" value="UDP-GLUCOSE 6-DEHYDROGENASE TUAD"/>
    <property type="match status" value="1"/>
</dbReference>
<keyword evidence="14" id="KW-1185">Reference proteome</keyword>
<dbReference type="InterPro" id="IPR008927">
    <property type="entry name" value="6-PGluconate_DH-like_C_sf"/>
</dbReference>
<dbReference type="InterPro" id="IPR001732">
    <property type="entry name" value="UDP-Glc/GDP-Man_DH_N"/>
</dbReference>
<dbReference type="SUPFAM" id="SSF48179">
    <property type="entry name" value="6-phosphogluconate dehydrogenase C-terminal domain-like"/>
    <property type="match status" value="1"/>
</dbReference>
<feature type="domain" description="UDP-glucose/GDP-mannose dehydrogenase C-terminal" evidence="12">
    <location>
        <begin position="358"/>
        <end position="459"/>
    </location>
</feature>
<feature type="binding site" evidence="11">
    <location>
        <position position="372"/>
    </location>
    <ligand>
        <name>NAD(+)</name>
        <dbReference type="ChEBI" id="CHEBI:57540"/>
    </ligand>
</feature>
<dbReference type="InterPro" id="IPR036291">
    <property type="entry name" value="NAD(P)-bd_dom_sf"/>
</dbReference>